<dbReference type="PANTHER" id="PTHR12318">
    <property type="entry name" value="TESTOSTERONE-REGULATED PROTEIN RP2"/>
    <property type="match status" value="1"/>
</dbReference>
<dbReference type="AlphaFoldDB" id="M2TRW1"/>
<dbReference type="InterPro" id="IPR015797">
    <property type="entry name" value="NUDIX_hydrolase-like_dom_sf"/>
</dbReference>
<dbReference type="Gene3D" id="3.90.79.10">
    <property type="entry name" value="Nucleoside Triphosphate Pyrophosphohydrolase"/>
    <property type="match status" value="1"/>
</dbReference>
<reference evidence="8 9" key="1">
    <citation type="journal article" date="2013" name="Genome Announc.">
        <title>Draft Genome Sequence of Strain JLT2015T, Belonging to the Family Sphingomonadaceae of the Alphaproteobacteria.</title>
        <authorList>
            <person name="Tang K."/>
            <person name="Liu K."/>
            <person name="Li S."/>
            <person name="Jiao N."/>
        </authorList>
    </citation>
    <scope>NUCLEOTIDE SEQUENCE [LARGE SCALE GENOMIC DNA]</scope>
    <source>
        <strain evidence="8 9">JLT2015</strain>
    </source>
</reference>
<comment type="caution">
    <text evidence="8">The sequence shown here is derived from an EMBL/GenBank/DDBJ whole genome shotgun (WGS) entry which is preliminary data.</text>
</comment>
<keyword evidence="4 8" id="KW-0378">Hydrolase</keyword>
<feature type="domain" description="Nudix hydrolase" evidence="7">
    <location>
        <begin position="8"/>
        <end position="163"/>
    </location>
</feature>
<dbReference type="GO" id="GO:0016818">
    <property type="term" value="F:hydrolase activity, acting on acid anhydrides, in phosphorus-containing anhydrides"/>
    <property type="evidence" value="ECO:0007669"/>
    <property type="project" value="InterPro"/>
</dbReference>
<dbReference type="RefSeq" id="WP_008599908.1">
    <property type="nucleotide sequence ID" value="NZ_AMRV01000001.1"/>
</dbReference>
<dbReference type="PROSITE" id="PS51462">
    <property type="entry name" value="NUDIX"/>
    <property type="match status" value="1"/>
</dbReference>
<dbReference type="OrthoDB" id="7183442at2"/>
<keyword evidence="9" id="KW-1185">Reference proteome</keyword>
<evidence type="ECO:0000313" key="8">
    <source>
        <dbReference type="EMBL" id="EMD84531.1"/>
    </source>
</evidence>
<evidence type="ECO:0000256" key="4">
    <source>
        <dbReference type="ARBA" id="ARBA00022801"/>
    </source>
</evidence>
<accession>M2TRW1</accession>
<keyword evidence="5" id="KW-0460">Magnesium</keyword>
<evidence type="ECO:0000256" key="6">
    <source>
        <dbReference type="ARBA" id="ARBA00023211"/>
    </source>
</evidence>
<evidence type="ECO:0000256" key="1">
    <source>
        <dbReference type="ARBA" id="ARBA00001936"/>
    </source>
</evidence>
<dbReference type="SUPFAM" id="SSF55811">
    <property type="entry name" value="Nudix"/>
    <property type="match status" value="1"/>
</dbReference>
<dbReference type="GO" id="GO:0046872">
    <property type="term" value="F:metal ion binding"/>
    <property type="evidence" value="ECO:0007669"/>
    <property type="project" value="UniProtKB-KW"/>
</dbReference>
<sequence length="259" mass="27828">MTEAAENPARPAATLILLRESGNGPPELFMQKRANTMGFAAGMMVFPGGKVDDADVALARASGLLDRYDAAEGAARIAALRESFEEAGVLLTDGPARNPAQLEDAARAVAARRIDFGAFLKTIGHRIDADALVPWSRWCPPPSLETKRYDTRFYLARAPRGLAAGHDGNEAVTSLWTTARAALASADAGDTKVIFPTRRNLERLAAYDTIDGLIDHARSTPVRLIAPEVRDVDGQPHLCIPDDLGYPITREPIASAMRG</sequence>
<dbReference type="InterPro" id="IPR000086">
    <property type="entry name" value="NUDIX_hydrolase_dom"/>
</dbReference>
<dbReference type="PATRIC" id="fig|1234595.3.peg.460"/>
<organism evidence="8 9">
    <name type="scientific">Pacificimonas flava</name>
    <dbReference type="NCBI Taxonomy" id="1234595"/>
    <lineage>
        <taxon>Bacteria</taxon>
        <taxon>Pseudomonadati</taxon>
        <taxon>Pseudomonadota</taxon>
        <taxon>Alphaproteobacteria</taxon>
        <taxon>Sphingomonadales</taxon>
        <taxon>Sphingosinicellaceae</taxon>
        <taxon>Pacificimonas</taxon>
    </lineage>
</organism>
<dbReference type="Proteomes" id="UP000011717">
    <property type="component" value="Unassembled WGS sequence"/>
</dbReference>
<dbReference type="PANTHER" id="PTHR12318:SF0">
    <property type="entry name" value="ACYL-COENZYME A DIPHOSPHATASE NUDT19"/>
    <property type="match status" value="1"/>
</dbReference>
<evidence type="ECO:0000256" key="5">
    <source>
        <dbReference type="ARBA" id="ARBA00022842"/>
    </source>
</evidence>
<evidence type="ECO:0000256" key="3">
    <source>
        <dbReference type="ARBA" id="ARBA00022723"/>
    </source>
</evidence>
<keyword evidence="3" id="KW-0479">Metal-binding</keyword>
<dbReference type="CDD" id="cd18870">
    <property type="entry name" value="NUDIX_AcylCoAdiphos_Nudt19"/>
    <property type="match status" value="1"/>
</dbReference>
<comment type="cofactor">
    <cofactor evidence="1">
        <name>Mn(2+)</name>
        <dbReference type="ChEBI" id="CHEBI:29035"/>
    </cofactor>
</comment>
<protein>
    <submittedName>
        <fullName evidence="8">NUDIX hydrolase</fullName>
    </submittedName>
</protein>
<gene>
    <name evidence="8" type="ORF">C725_0461</name>
</gene>
<evidence type="ECO:0000259" key="7">
    <source>
        <dbReference type="PROSITE" id="PS51462"/>
    </source>
</evidence>
<keyword evidence="6" id="KW-0464">Manganese</keyword>
<evidence type="ECO:0000256" key="2">
    <source>
        <dbReference type="ARBA" id="ARBA00001946"/>
    </source>
</evidence>
<dbReference type="InterPro" id="IPR039121">
    <property type="entry name" value="NUDT19"/>
</dbReference>
<evidence type="ECO:0000313" key="9">
    <source>
        <dbReference type="Proteomes" id="UP000011717"/>
    </source>
</evidence>
<name>M2TRW1_9SPHN</name>
<dbReference type="EMBL" id="AMRV01000001">
    <property type="protein sequence ID" value="EMD84531.1"/>
    <property type="molecule type" value="Genomic_DNA"/>
</dbReference>
<proteinExistence type="predicted"/>
<comment type="cofactor">
    <cofactor evidence="2">
        <name>Mg(2+)</name>
        <dbReference type="ChEBI" id="CHEBI:18420"/>
    </cofactor>
</comment>